<evidence type="ECO:0000313" key="2">
    <source>
        <dbReference type="Proteomes" id="UP000269396"/>
    </source>
</evidence>
<evidence type="ECO:0000313" key="1">
    <source>
        <dbReference type="EMBL" id="VDP54751.1"/>
    </source>
</evidence>
<dbReference type="EMBL" id="UZAL01030622">
    <property type="protein sequence ID" value="VDP54751.1"/>
    <property type="molecule type" value="Genomic_DNA"/>
</dbReference>
<reference evidence="1 2" key="1">
    <citation type="submission" date="2018-11" db="EMBL/GenBank/DDBJ databases">
        <authorList>
            <consortium name="Pathogen Informatics"/>
        </authorList>
    </citation>
    <scope>NUCLEOTIDE SEQUENCE [LARGE SCALE GENOMIC DNA]</scope>
    <source>
        <strain>Denwood</strain>
        <strain evidence="2">Zambia</strain>
    </source>
</reference>
<organism evidence="1 2">
    <name type="scientific">Schistosoma mattheei</name>
    <dbReference type="NCBI Taxonomy" id="31246"/>
    <lineage>
        <taxon>Eukaryota</taxon>
        <taxon>Metazoa</taxon>
        <taxon>Spiralia</taxon>
        <taxon>Lophotrochozoa</taxon>
        <taxon>Platyhelminthes</taxon>
        <taxon>Trematoda</taxon>
        <taxon>Digenea</taxon>
        <taxon>Strigeidida</taxon>
        <taxon>Schistosomatoidea</taxon>
        <taxon>Schistosomatidae</taxon>
        <taxon>Schistosoma</taxon>
    </lineage>
</organism>
<accession>A0A183P813</accession>
<dbReference type="Proteomes" id="UP000269396">
    <property type="component" value="Unassembled WGS sequence"/>
</dbReference>
<protein>
    <submittedName>
        <fullName evidence="1">Uncharacterized protein</fullName>
    </submittedName>
</protein>
<proteinExistence type="predicted"/>
<sequence>MSARIQKARLAFANLRHLWRRRDVRLSTKGRVYCAAARSVLLYGSKTWPDSISQCLLDGTQRTMKLCNLVAGTRQNSVPGVSGN</sequence>
<name>A0A183P813_9TREM</name>
<dbReference type="AlphaFoldDB" id="A0A183P813"/>
<gene>
    <name evidence="1" type="ORF">SMTD_LOCUS10499</name>
</gene>
<keyword evidence="2" id="KW-1185">Reference proteome</keyword>